<feature type="non-terminal residue" evidence="1">
    <location>
        <position position="1"/>
    </location>
</feature>
<protein>
    <submittedName>
        <fullName evidence="1">Uncharacterized protein</fullName>
    </submittedName>
</protein>
<organism evidence="1 2">
    <name type="scientific">Mycena albidolilacea</name>
    <dbReference type="NCBI Taxonomy" id="1033008"/>
    <lineage>
        <taxon>Eukaryota</taxon>
        <taxon>Fungi</taxon>
        <taxon>Dikarya</taxon>
        <taxon>Basidiomycota</taxon>
        <taxon>Agaricomycotina</taxon>
        <taxon>Agaricomycetes</taxon>
        <taxon>Agaricomycetidae</taxon>
        <taxon>Agaricales</taxon>
        <taxon>Marasmiineae</taxon>
        <taxon>Mycenaceae</taxon>
        <taxon>Mycena</taxon>
    </lineage>
</organism>
<dbReference type="AlphaFoldDB" id="A0AAD7A256"/>
<name>A0AAD7A256_9AGAR</name>
<dbReference type="Proteomes" id="UP001218218">
    <property type="component" value="Unassembled WGS sequence"/>
</dbReference>
<accession>A0AAD7A256</accession>
<feature type="non-terminal residue" evidence="1">
    <location>
        <position position="75"/>
    </location>
</feature>
<comment type="caution">
    <text evidence="1">The sequence shown here is derived from an EMBL/GenBank/DDBJ whole genome shotgun (WGS) entry which is preliminary data.</text>
</comment>
<sequence>VLHDCYTAKCEATGECLRMEERVESDNVENFIVHGSLDRFIINSHAFQNAHLLRATLPRDLLAPIPLFGIGRRSM</sequence>
<reference evidence="1" key="1">
    <citation type="submission" date="2023-03" db="EMBL/GenBank/DDBJ databases">
        <title>Massive genome expansion in bonnet fungi (Mycena s.s.) driven by repeated elements and novel gene families across ecological guilds.</title>
        <authorList>
            <consortium name="Lawrence Berkeley National Laboratory"/>
            <person name="Harder C.B."/>
            <person name="Miyauchi S."/>
            <person name="Viragh M."/>
            <person name="Kuo A."/>
            <person name="Thoen E."/>
            <person name="Andreopoulos B."/>
            <person name="Lu D."/>
            <person name="Skrede I."/>
            <person name="Drula E."/>
            <person name="Henrissat B."/>
            <person name="Morin E."/>
            <person name="Kohler A."/>
            <person name="Barry K."/>
            <person name="LaButti K."/>
            <person name="Morin E."/>
            <person name="Salamov A."/>
            <person name="Lipzen A."/>
            <person name="Mereny Z."/>
            <person name="Hegedus B."/>
            <person name="Baldrian P."/>
            <person name="Stursova M."/>
            <person name="Weitz H."/>
            <person name="Taylor A."/>
            <person name="Grigoriev I.V."/>
            <person name="Nagy L.G."/>
            <person name="Martin F."/>
            <person name="Kauserud H."/>
        </authorList>
    </citation>
    <scope>NUCLEOTIDE SEQUENCE</scope>
    <source>
        <strain evidence="1">CBHHK002</strain>
    </source>
</reference>
<gene>
    <name evidence="1" type="ORF">DFH08DRAFT_663688</name>
</gene>
<evidence type="ECO:0000313" key="1">
    <source>
        <dbReference type="EMBL" id="KAJ7348035.1"/>
    </source>
</evidence>
<proteinExistence type="predicted"/>
<evidence type="ECO:0000313" key="2">
    <source>
        <dbReference type="Proteomes" id="UP001218218"/>
    </source>
</evidence>
<dbReference type="EMBL" id="JARIHO010000018">
    <property type="protein sequence ID" value="KAJ7348035.1"/>
    <property type="molecule type" value="Genomic_DNA"/>
</dbReference>
<keyword evidence="2" id="KW-1185">Reference proteome</keyword>